<dbReference type="AlphaFoldDB" id="A0A4Z2EYW2"/>
<name>A0A4Z2EYW2_9TELE</name>
<proteinExistence type="predicted"/>
<sequence>MKPGDASSAGDVTSSTDQSASSGELLAAKGREEKKLHCELWGGEDKDSGSAVSGGEEETTAEMFSILQGGGIVRECVCGHVSVKDFSDNGLADRVILAFIRVTIGLECSSLNPHMEGGD</sequence>
<organism evidence="2 3">
    <name type="scientific">Liparis tanakae</name>
    <name type="common">Tanaka's snailfish</name>
    <dbReference type="NCBI Taxonomy" id="230148"/>
    <lineage>
        <taxon>Eukaryota</taxon>
        <taxon>Metazoa</taxon>
        <taxon>Chordata</taxon>
        <taxon>Craniata</taxon>
        <taxon>Vertebrata</taxon>
        <taxon>Euteleostomi</taxon>
        <taxon>Actinopterygii</taxon>
        <taxon>Neopterygii</taxon>
        <taxon>Teleostei</taxon>
        <taxon>Neoteleostei</taxon>
        <taxon>Acanthomorphata</taxon>
        <taxon>Eupercaria</taxon>
        <taxon>Perciformes</taxon>
        <taxon>Cottioidei</taxon>
        <taxon>Cottales</taxon>
        <taxon>Liparidae</taxon>
        <taxon>Liparis</taxon>
    </lineage>
</organism>
<feature type="region of interest" description="Disordered" evidence="1">
    <location>
        <begin position="1"/>
        <end position="26"/>
    </location>
</feature>
<comment type="caution">
    <text evidence="2">The sequence shown here is derived from an EMBL/GenBank/DDBJ whole genome shotgun (WGS) entry which is preliminary data.</text>
</comment>
<keyword evidence="3" id="KW-1185">Reference proteome</keyword>
<gene>
    <name evidence="2" type="ORF">EYF80_056287</name>
</gene>
<evidence type="ECO:0000313" key="3">
    <source>
        <dbReference type="Proteomes" id="UP000314294"/>
    </source>
</evidence>
<dbReference type="EMBL" id="SRLO01002206">
    <property type="protein sequence ID" value="TNN33554.1"/>
    <property type="molecule type" value="Genomic_DNA"/>
</dbReference>
<feature type="compositionally biased region" description="Polar residues" evidence="1">
    <location>
        <begin position="10"/>
        <end position="22"/>
    </location>
</feature>
<evidence type="ECO:0000256" key="1">
    <source>
        <dbReference type="SAM" id="MobiDB-lite"/>
    </source>
</evidence>
<evidence type="ECO:0000313" key="2">
    <source>
        <dbReference type="EMBL" id="TNN33554.1"/>
    </source>
</evidence>
<dbReference type="Proteomes" id="UP000314294">
    <property type="component" value="Unassembled WGS sequence"/>
</dbReference>
<protein>
    <submittedName>
        <fullName evidence="2">Uncharacterized protein</fullName>
    </submittedName>
</protein>
<accession>A0A4Z2EYW2</accession>
<reference evidence="2 3" key="1">
    <citation type="submission" date="2019-03" db="EMBL/GenBank/DDBJ databases">
        <title>First draft genome of Liparis tanakae, snailfish: a comprehensive survey of snailfish specific genes.</title>
        <authorList>
            <person name="Kim W."/>
            <person name="Song I."/>
            <person name="Jeong J.-H."/>
            <person name="Kim D."/>
            <person name="Kim S."/>
            <person name="Ryu S."/>
            <person name="Song J.Y."/>
            <person name="Lee S.K."/>
        </authorList>
    </citation>
    <scope>NUCLEOTIDE SEQUENCE [LARGE SCALE GENOMIC DNA]</scope>
    <source>
        <tissue evidence="2">Muscle</tissue>
    </source>
</reference>